<sequence length="52" mass="5925">MGINVQKNKQELNTLNVLLQSLRFQLAELNKTNQKIESLKTKSIGGVNRKKD</sequence>
<reference evidence="2" key="1">
    <citation type="journal article" date="2015" name="Nature">
        <title>Complex archaea that bridge the gap between prokaryotes and eukaryotes.</title>
        <authorList>
            <person name="Spang A."/>
            <person name="Saw J.H."/>
            <person name="Jorgensen S.L."/>
            <person name="Zaremba-Niedzwiedzka K."/>
            <person name="Martijn J."/>
            <person name="Lind A.E."/>
            <person name="van Eijk R."/>
            <person name="Schleper C."/>
            <person name="Guy L."/>
            <person name="Ettema T.J."/>
        </authorList>
    </citation>
    <scope>NUCLEOTIDE SEQUENCE</scope>
</reference>
<organism evidence="2">
    <name type="scientific">marine sediment metagenome</name>
    <dbReference type="NCBI Taxonomy" id="412755"/>
    <lineage>
        <taxon>unclassified sequences</taxon>
        <taxon>metagenomes</taxon>
        <taxon>ecological metagenomes</taxon>
    </lineage>
</organism>
<dbReference type="AlphaFoldDB" id="A0A0F9SFT5"/>
<proteinExistence type="predicted"/>
<gene>
    <name evidence="2" type="ORF">LCGC14_0524670</name>
</gene>
<dbReference type="EMBL" id="LAZR01000668">
    <property type="protein sequence ID" value="KKN61172.1"/>
    <property type="molecule type" value="Genomic_DNA"/>
</dbReference>
<comment type="caution">
    <text evidence="2">The sequence shown here is derived from an EMBL/GenBank/DDBJ whole genome shotgun (WGS) entry which is preliminary data.</text>
</comment>
<evidence type="ECO:0000256" key="1">
    <source>
        <dbReference type="SAM" id="Coils"/>
    </source>
</evidence>
<name>A0A0F9SFT5_9ZZZZ</name>
<protein>
    <submittedName>
        <fullName evidence="2">Uncharacterized protein</fullName>
    </submittedName>
</protein>
<evidence type="ECO:0000313" key="2">
    <source>
        <dbReference type="EMBL" id="KKN61172.1"/>
    </source>
</evidence>
<accession>A0A0F9SFT5</accession>
<keyword evidence="1" id="KW-0175">Coiled coil</keyword>
<feature type="coiled-coil region" evidence="1">
    <location>
        <begin position="12"/>
        <end position="42"/>
    </location>
</feature>